<dbReference type="GO" id="GO:0016301">
    <property type="term" value="F:kinase activity"/>
    <property type="evidence" value="ECO:0007669"/>
    <property type="project" value="UniProtKB-KW"/>
</dbReference>
<dbReference type="AlphaFoldDB" id="A0A5S5CCL7"/>
<keyword evidence="1" id="KW-0808">Transferase</keyword>
<proteinExistence type="predicted"/>
<dbReference type="EMBL" id="VNHU01000002">
    <property type="protein sequence ID" value="TYP76100.1"/>
    <property type="molecule type" value="Genomic_DNA"/>
</dbReference>
<keyword evidence="1" id="KW-0418">Kinase</keyword>
<name>A0A5S5CCL7_9FLAO</name>
<dbReference type="RefSeq" id="WP_148781702.1">
    <property type="nucleotide sequence ID" value="NZ_VNHU01000002.1"/>
</dbReference>
<reference evidence="1 2" key="1">
    <citation type="submission" date="2019-07" db="EMBL/GenBank/DDBJ databases">
        <title>Genomic Encyclopedia of Archaeal and Bacterial Type Strains, Phase II (KMG-II): from individual species to whole genera.</title>
        <authorList>
            <person name="Goeker M."/>
        </authorList>
    </citation>
    <scope>NUCLEOTIDE SEQUENCE [LARGE SCALE GENOMIC DNA]</scope>
    <source>
        <strain evidence="1 2">DSM 17527</strain>
    </source>
</reference>
<dbReference type="SUPFAM" id="SSF54211">
    <property type="entry name" value="Ribosomal protein S5 domain 2-like"/>
    <property type="match status" value="1"/>
</dbReference>
<dbReference type="NCBIfam" id="NF040656">
    <property type="entry name" value="GHMP_GYDIA"/>
    <property type="match status" value="1"/>
</dbReference>
<dbReference type="OrthoDB" id="5288719at2"/>
<sequence length="307" mass="34769">MTQSFYSHGKLLLTGEYLVLDDVEALALPTRKGQHLSVVPADKPGLHWVSKDQFGENWYEASFFISDQSIECATNEQLKNPITEKLLLLLNSARSLNPKFLSKLTAIRVETKLEFDRSWGLGSSSTLINNIAQWAQIDAFKLLEIGFGGSGYDIACAQHNTPLLYNRNDGHPKVKEVQFNPSFRDHLFFVYLNQKQNSRDSIKHYQSLPLTNFERAAQKISEINALLLSCNELHVFEDLISRHETIISTIIKTPTVKSERFPDYPGAIKSLGGWGGDFILASGTESDKQYFIDKGYTTIIRYQDMIL</sequence>
<evidence type="ECO:0000313" key="1">
    <source>
        <dbReference type="EMBL" id="TYP76100.1"/>
    </source>
</evidence>
<evidence type="ECO:0000313" key="2">
    <source>
        <dbReference type="Proteomes" id="UP000324376"/>
    </source>
</evidence>
<dbReference type="InterPro" id="IPR014721">
    <property type="entry name" value="Ribsml_uS5_D2-typ_fold_subgr"/>
</dbReference>
<protein>
    <submittedName>
        <fullName evidence="1">Mevalonate kinase</fullName>
    </submittedName>
</protein>
<dbReference type="Proteomes" id="UP000324376">
    <property type="component" value="Unassembled WGS sequence"/>
</dbReference>
<dbReference type="InterPro" id="IPR020568">
    <property type="entry name" value="Ribosomal_Su5_D2-typ_SF"/>
</dbReference>
<comment type="caution">
    <text evidence="1">The sequence shown here is derived from an EMBL/GenBank/DDBJ whole genome shotgun (WGS) entry which is preliminary data.</text>
</comment>
<keyword evidence="2" id="KW-1185">Reference proteome</keyword>
<accession>A0A5S5CCL7</accession>
<gene>
    <name evidence="1" type="ORF">BD809_102315</name>
</gene>
<dbReference type="InterPro" id="IPR047765">
    <property type="entry name" value="GHMP_GYDIA-like"/>
</dbReference>
<dbReference type="Gene3D" id="3.30.230.10">
    <property type="match status" value="1"/>
</dbReference>
<organism evidence="1 2">
    <name type="scientific">Aquimarina intermedia</name>
    <dbReference type="NCBI Taxonomy" id="350814"/>
    <lineage>
        <taxon>Bacteria</taxon>
        <taxon>Pseudomonadati</taxon>
        <taxon>Bacteroidota</taxon>
        <taxon>Flavobacteriia</taxon>
        <taxon>Flavobacteriales</taxon>
        <taxon>Flavobacteriaceae</taxon>
        <taxon>Aquimarina</taxon>
    </lineage>
</organism>